<evidence type="ECO:0000313" key="2">
    <source>
        <dbReference type="Proteomes" id="UP001056120"/>
    </source>
</evidence>
<organism evidence="1 2">
    <name type="scientific">Smallanthus sonchifolius</name>
    <dbReference type="NCBI Taxonomy" id="185202"/>
    <lineage>
        <taxon>Eukaryota</taxon>
        <taxon>Viridiplantae</taxon>
        <taxon>Streptophyta</taxon>
        <taxon>Embryophyta</taxon>
        <taxon>Tracheophyta</taxon>
        <taxon>Spermatophyta</taxon>
        <taxon>Magnoliopsida</taxon>
        <taxon>eudicotyledons</taxon>
        <taxon>Gunneridae</taxon>
        <taxon>Pentapetalae</taxon>
        <taxon>asterids</taxon>
        <taxon>campanulids</taxon>
        <taxon>Asterales</taxon>
        <taxon>Asteraceae</taxon>
        <taxon>Asteroideae</taxon>
        <taxon>Heliantheae alliance</taxon>
        <taxon>Millerieae</taxon>
        <taxon>Smallanthus</taxon>
    </lineage>
</organism>
<reference evidence="2" key="1">
    <citation type="journal article" date="2022" name="Mol. Ecol. Resour.">
        <title>The genomes of chicory, endive, great burdock and yacon provide insights into Asteraceae palaeo-polyploidization history and plant inulin production.</title>
        <authorList>
            <person name="Fan W."/>
            <person name="Wang S."/>
            <person name="Wang H."/>
            <person name="Wang A."/>
            <person name="Jiang F."/>
            <person name="Liu H."/>
            <person name="Zhao H."/>
            <person name="Xu D."/>
            <person name="Zhang Y."/>
        </authorList>
    </citation>
    <scope>NUCLEOTIDE SEQUENCE [LARGE SCALE GENOMIC DNA]</scope>
    <source>
        <strain evidence="2">cv. Yunnan</strain>
    </source>
</reference>
<proteinExistence type="predicted"/>
<keyword evidence="2" id="KW-1185">Reference proteome</keyword>
<reference evidence="1 2" key="2">
    <citation type="journal article" date="2022" name="Mol. Ecol. Resour.">
        <title>The genomes of chicory, endive, great burdock and yacon provide insights into Asteraceae paleo-polyploidization history and plant inulin production.</title>
        <authorList>
            <person name="Fan W."/>
            <person name="Wang S."/>
            <person name="Wang H."/>
            <person name="Wang A."/>
            <person name="Jiang F."/>
            <person name="Liu H."/>
            <person name="Zhao H."/>
            <person name="Xu D."/>
            <person name="Zhang Y."/>
        </authorList>
    </citation>
    <scope>NUCLEOTIDE SEQUENCE [LARGE SCALE GENOMIC DNA]</scope>
    <source>
        <strain evidence="2">cv. Yunnan</strain>
        <tissue evidence="1">Leaves</tissue>
    </source>
</reference>
<name>A0ACB9B655_9ASTR</name>
<comment type="caution">
    <text evidence="1">The sequence shown here is derived from an EMBL/GenBank/DDBJ whole genome shotgun (WGS) entry which is preliminary data.</text>
</comment>
<accession>A0ACB9B655</accession>
<dbReference type="EMBL" id="CM042040">
    <property type="protein sequence ID" value="KAI3717399.1"/>
    <property type="molecule type" value="Genomic_DNA"/>
</dbReference>
<dbReference type="Proteomes" id="UP001056120">
    <property type="component" value="Linkage Group LG23"/>
</dbReference>
<protein>
    <submittedName>
        <fullName evidence="1">Uncharacterized protein</fullName>
    </submittedName>
</protein>
<sequence length="320" mass="36187">MLRKKKLHEESLQSKTTDTSIVEFMEYDLSTVKEATNNFSEDNKIGHGGFGFVYKGELQDGRLIAVKRLSRDSGQGEPQFKNEVTLVAKLHHRNLVRLLGFCLEGNERLLIYEFMPNSSLDTFLFDPNKRSLLDWDTSFSLTLQVPAEPAFFIQDSLGHGASGESSKGSGSLKLSANNASISEMTPRDGNEGADSRLAIKRNRHQLGNILYDLEWNNGTSFFYTLDSDRQCSSANLKFGILHPNWLDGATYLGQRQVNGFLCYFWEKADFITYYEDVESRQPFHWVFYIGKPIILSTFPIDNLGNKITKLGFGLGLGLMF</sequence>
<evidence type="ECO:0000313" key="1">
    <source>
        <dbReference type="EMBL" id="KAI3717399.1"/>
    </source>
</evidence>
<gene>
    <name evidence="1" type="ORF">L1987_68988</name>
</gene>